<sequence length="206" mass="23319">MDEWNGELPTRWTTLSDEIKDKDNRCTITGDMWFPALSWTGYQGCAAIASIHFNDINSPHNVITLRSDLSEIFVEGHVLLVPYDGRIITSFVTRGTRDLAHMCHFRNVEIPDRFSAAYLYMRFAWNIFKLTSRQLGIAAGIEGVVTIEQPTMLGCKQKRRMSQKKDGQEGDEEVFSRDEEITDEGRDTDGSTSSRETSPVRCSSAV</sequence>
<gene>
    <name evidence="2" type="ORF">DXG03_004103</name>
</gene>
<comment type="caution">
    <text evidence="2">The sequence shown here is derived from an EMBL/GenBank/DDBJ whole genome shotgun (WGS) entry which is preliminary data.</text>
</comment>
<reference evidence="2" key="2">
    <citation type="submission" date="2021-10" db="EMBL/GenBank/DDBJ databases">
        <title>Phylogenomics reveals ancestral predisposition of the termite-cultivated fungus Termitomyces towards a domesticated lifestyle.</title>
        <authorList>
            <person name="Auxier B."/>
            <person name="Grum-Grzhimaylo A."/>
            <person name="Cardenas M.E."/>
            <person name="Lodge J.D."/>
            <person name="Laessoe T."/>
            <person name="Pedersen O."/>
            <person name="Smith M.E."/>
            <person name="Kuyper T.W."/>
            <person name="Franco-Molano E.A."/>
            <person name="Baroni T.J."/>
            <person name="Aanen D.K."/>
        </authorList>
    </citation>
    <scope>NUCLEOTIDE SEQUENCE</scope>
    <source>
        <strain evidence="2">AP01</strain>
        <tissue evidence="2">Mycelium</tissue>
    </source>
</reference>
<reference evidence="2" key="1">
    <citation type="submission" date="2020-07" db="EMBL/GenBank/DDBJ databases">
        <authorList>
            <person name="Nieuwenhuis M."/>
            <person name="Van De Peppel L.J.J."/>
        </authorList>
    </citation>
    <scope>NUCLEOTIDE SEQUENCE</scope>
    <source>
        <strain evidence="2">AP01</strain>
        <tissue evidence="2">Mycelium</tissue>
    </source>
</reference>
<organism evidence="2 3">
    <name type="scientific">Asterophora parasitica</name>
    <dbReference type="NCBI Taxonomy" id="117018"/>
    <lineage>
        <taxon>Eukaryota</taxon>
        <taxon>Fungi</taxon>
        <taxon>Dikarya</taxon>
        <taxon>Basidiomycota</taxon>
        <taxon>Agaricomycotina</taxon>
        <taxon>Agaricomycetes</taxon>
        <taxon>Agaricomycetidae</taxon>
        <taxon>Agaricales</taxon>
        <taxon>Tricholomatineae</taxon>
        <taxon>Lyophyllaceae</taxon>
        <taxon>Asterophora</taxon>
    </lineage>
</organism>
<feature type="compositionally biased region" description="Polar residues" evidence="1">
    <location>
        <begin position="190"/>
        <end position="206"/>
    </location>
</feature>
<evidence type="ECO:0000256" key="1">
    <source>
        <dbReference type="SAM" id="MobiDB-lite"/>
    </source>
</evidence>
<dbReference type="EMBL" id="JABCKV010000242">
    <property type="protein sequence ID" value="KAG5641844.1"/>
    <property type="molecule type" value="Genomic_DNA"/>
</dbReference>
<evidence type="ECO:0000313" key="3">
    <source>
        <dbReference type="Proteomes" id="UP000775547"/>
    </source>
</evidence>
<evidence type="ECO:0008006" key="4">
    <source>
        <dbReference type="Google" id="ProtNLM"/>
    </source>
</evidence>
<dbReference type="OrthoDB" id="2991591at2759"/>
<feature type="compositionally biased region" description="Basic and acidic residues" evidence="1">
    <location>
        <begin position="163"/>
        <end position="189"/>
    </location>
</feature>
<evidence type="ECO:0000313" key="2">
    <source>
        <dbReference type="EMBL" id="KAG5641844.1"/>
    </source>
</evidence>
<dbReference type="Proteomes" id="UP000775547">
    <property type="component" value="Unassembled WGS sequence"/>
</dbReference>
<feature type="region of interest" description="Disordered" evidence="1">
    <location>
        <begin position="156"/>
        <end position="206"/>
    </location>
</feature>
<dbReference type="AlphaFoldDB" id="A0A9P7G0X3"/>
<proteinExistence type="predicted"/>
<keyword evidence="3" id="KW-1185">Reference proteome</keyword>
<protein>
    <recommendedName>
        <fullName evidence="4">HNH nuclease domain-containing protein</fullName>
    </recommendedName>
</protein>
<accession>A0A9P7G0X3</accession>
<name>A0A9P7G0X3_9AGAR</name>